<evidence type="ECO:0000256" key="2">
    <source>
        <dbReference type="ARBA" id="ARBA00007754"/>
    </source>
</evidence>
<comment type="caution">
    <text evidence="15">The sequence shown here is derived from an EMBL/GenBank/DDBJ whole genome shotgun (WGS) entry which is preliminary data.</text>
</comment>
<comment type="subcellular location">
    <subcellularLocation>
        <location evidence="1">Secreted</location>
        <location evidence="1">Cell wall</location>
        <topology evidence="1">Peptidoglycan-anchor</topology>
    </subcellularLocation>
</comment>
<dbReference type="RefSeq" id="WP_109985763.1">
    <property type="nucleotide sequence ID" value="NZ_QGTD01000021.1"/>
</dbReference>
<evidence type="ECO:0000256" key="9">
    <source>
        <dbReference type="PROSITE-ProRule" id="PRU01100"/>
    </source>
</evidence>
<keyword evidence="8 9" id="KW-0326">Glycosidase</keyword>
<keyword evidence="4" id="KW-0964">Secreted</keyword>
<dbReference type="Gene3D" id="2.60.120.260">
    <property type="entry name" value="Galactose-binding domain-like"/>
    <property type="match status" value="1"/>
</dbReference>
<evidence type="ECO:0008006" key="17">
    <source>
        <dbReference type="Google" id="ProtNLM"/>
    </source>
</evidence>
<organism evidence="15 16">
    <name type="scientific">Gracilibacillus dipsosauri</name>
    <dbReference type="NCBI Taxonomy" id="178340"/>
    <lineage>
        <taxon>Bacteria</taxon>
        <taxon>Bacillati</taxon>
        <taxon>Bacillota</taxon>
        <taxon>Bacilli</taxon>
        <taxon>Bacillales</taxon>
        <taxon>Bacillaceae</taxon>
        <taxon>Gracilibacillus</taxon>
    </lineage>
</organism>
<keyword evidence="11" id="KW-0812">Transmembrane</keyword>
<name>A0A317KTK0_9BACI</name>
<dbReference type="InterPro" id="IPR008979">
    <property type="entry name" value="Galactose-bd-like_sf"/>
</dbReference>
<dbReference type="PROSITE" id="PS51175">
    <property type="entry name" value="CBM6"/>
    <property type="match status" value="1"/>
</dbReference>
<dbReference type="GO" id="GO:0006080">
    <property type="term" value="P:substituted mannan metabolic process"/>
    <property type="evidence" value="ECO:0007669"/>
    <property type="project" value="InterPro"/>
</dbReference>
<dbReference type="OrthoDB" id="185675at2"/>
<dbReference type="Proteomes" id="UP000245624">
    <property type="component" value="Unassembled WGS sequence"/>
</dbReference>
<evidence type="ECO:0000256" key="3">
    <source>
        <dbReference type="ARBA" id="ARBA00022512"/>
    </source>
</evidence>
<evidence type="ECO:0000313" key="15">
    <source>
        <dbReference type="EMBL" id="PWU66636.1"/>
    </source>
</evidence>
<keyword evidence="5" id="KW-0732">Signal</keyword>
<comment type="similarity">
    <text evidence="2 9">Belongs to the glycosyl hydrolase 26 family.</text>
</comment>
<dbReference type="PANTHER" id="PTHR40079">
    <property type="entry name" value="MANNAN ENDO-1,4-BETA-MANNOSIDASE E-RELATED"/>
    <property type="match status" value="1"/>
</dbReference>
<dbReference type="PRINTS" id="PR00739">
    <property type="entry name" value="GLHYDRLASE26"/>
</dbReference>
<dbReference type="SUPFAM" id="SSF49785">
    <property type="entry name" value="Galactose-binding domain-like"/>
    <property type="match status" value="1"/>
</dbReference>
<evidence type="ECO:0000256" key="1">
    <source>
        <dbReference type="ARBA" id="ARBA00004168"/>
    </source>
</evidence>
<keyword evidence="3" id="KW-0134">Cell wall</keyword>
<dbReference type="AlphaFoldDB" id="A0A317KTK0"/>
<dbReference type="InterPro" id="IPR022790">
    <property type="entry name" value="GH26_dom"/>
</dbReference>
<dbReference type="EMBL" id="QGTD01000021">
    <property type="protein sequence ID" value="PWU66636.1"/>
    <property type="molecule type" value="Genomic_DNA"/>
</dbReference>
<evidence type="ECO:0000313" key="16">
    <source>
        <dbReference type="Proteomes" id="UP000245624"/>
    </source>
</evidence>
<dbReference type="SUPFAM" id="SSF51445">
    <property type="entry name" value="(Trans)glycosidases"/>
    <property type="match status" value="1"/>
</dbReference>
<sequence length="845" mass="95944">MIRYLLNRIIILLFFVTLVLSLAESGVVSAYAETGNEVDELKLEAEEATLSGLTVQDDMPGYSGTGYVGNFTEDDAKVTFTMDVPDKALYNLTVGYGGIYGGGKHANIQLNGEAFTSFELGEGFGESPVGKVLLNEGSNTIAFTPNWTHFAIDFIKLSLAQPSIDHEVKKQLINPNATTETKTLFSYLVDNFGKNIISGQQDDANNDLADVKYIKELTGKTPAILGLDLMDYSPSRVERGAVSHDVDLALEWSEKGGIVAFAWHWNAPKDLLDTEEQPWWSGFYTDATTFDVEYAMNHPESEDYQLLIRDIDAIAEQLRRLQEENVPVLWRPLHEAEGGWFWWGAKGPEPTIKLWKVMYDRLTNYHELNNLIWVWNSVDPAWYPGDDYVDIVSFDSYPGAYNYSPQNNNYEALVDLSSNKKLIAMTENGPIPDPDMLDRYHSMYSYFTTWIGLITENNSKEHLQKVYNHEKVITLEELPDLTTYGQEKSSDTSLQNLTVSTGQLSPGFSKNVKEYTLEVEKTVDEIILSPVANSHSATVTINGNTDLTKGIKLQSGDNIIHIEVTVEDGTKSKYLIRVKRLTSYLSLDLVKKSDHYVLPDKSIENLDINGLLELKIPKNTDHLQIVFNHEQMKSLKEKNNKIHLRKDDLRMNYNMKLFPSDSPLTLSIERIEEKALEHGEHATTKLYDLRFEQNDRVISQFSSSVQLSFLMKEPNDNQKIYYWNIQQSEWIGIGGKIENKWITVETDHFTIFSVFDEKELSQASDHDKQVEHKTDANEQPSTDQKKDKMVKEVIGMEQGKLTTDDSKKEQSLPNTATSMYNWLVIGGITLLFGIGALLFRRLKRN</sequence>
<feature type="active site" description="Nucleophile" evidence="9">
    <location>
        <position position="427"/>
    </location>
</feature>
<feature type="region of interest" description="Disordered" evidence="10">
    <location>
        <begin position="763"/>
        <end position="790"/>
    </location>
</feature>
<evidence type="ECO:0000256" key="4">
    <source>
        <dbReference type="ARBA" id="ARBA00022525"/>
    </source>
</evidence>
<evidence type="ECO:0000256" key="5">
    <source>
        <dbReference type="ARBA" id="ARBA00022729"/>
    </source>
</evidence>
<dbReference type="PROSITE" id="PS50847">
    <property type="entry name" value="GRAM_POS_ANCHORING"/>
    <property type="match status" value="1"/>
</dbReference>
<evidence type="ECO:0000259" key="12">
    <source>
        <dbReference type="PROSITE" id="PS50847"/>
    </source>
</evidence>
<dbReference type="Pfam" id="PF02156">
    <property type="entry name" value="Glyco_hydro_26"/>
    <property type="match status" value="1"/>
</dbReference>
<dbReference type="PANTHER" id="PTHR40079:SF4">
    <property type="entry name" value="GH26 DOMAIN-CONTAINING PROTEIN-RELATED"/>
    <property type="match status" value="1"/>
</dbReference>
<dbReference type="InterPro" id="IPR017853">
    <property type="entry name" value="GH"/>
</dbReference>
<accession>A0A317KTK0</accession>
<evidence type="ECO:0000256" key="8">
    <source>
        <dbReference type="ARBA" id="ARBA00023295"/>
    </source>
</evidence>
<evidence type="ECO:0000256" key="10">
    <source>
        <dbReference type="SAM" id="MobiDB-lite"/>
    </source>
</evidence>
<dbReference type="PROSITE" id="PS51764">
    <property type="entry name" value="GH26"/>
    <property type="match status" value="1"/>
</dbReference>
<keyword evidence="11" id="KW-1133">Transmembrane helix</keyword>
<dbReference type="NCBIfam" id="TIGR01167">
    <property type="entry name" value="LPXTG_anchor"/>
    <property type="match status" value="1"/>
</dbReference>
<reference evidence="15 16" key="1">
    <citation type="submission" date="2018-05" db="EMBL/GenBank/DDBJ databases">
        <title>Genomic analysis of Gracilibacillus dipsosauri DD1 reveals novel features of a salt-tolerant amylase.</title>
        <authorList>
            <person name="Deutch C.E."/>
            <person name="Yang S."/>
        </authorList>
    </citation>
    <scope>NUCLEOTIDE SEQUENCE [LARGE SCALE GENOMIC DNA]</scope>
    <source>
        <strain evidence="15 16">DD1</strain>
    </source>
</reference>
<keyword evidence="6 9" id="KW-0378">Hydrolase</keyword>
<dbReference type="InterPro" id="IPR005084">
    <property type="entry name" value="CBM6"/>
</dbReference>
<dbReference type="Pfam" id="PF16990">
    <property type="entry name" value="CBM_35"/>
    <property type="match status" value="1"/>
</dbReference>
<keyword evidence="16" id="KW-1185">Reference proteome</keyword>
<dbReference type="GO" id="GO:0030246">
    <property type="term" value="F:carbohydrate binding"/>
    <property type="evidence" value="ECO:0007669"/>
    <property type="project" value="InterPro"/>
</dbReference>
<evidence type="ECO:0000259" key="13">
    <source>
        <dbReference type="PROSITE" id="PS51175"/>
    </source>
</evidence>
<feature type="transmembrane region" description="Helical" evidence="11">
    <location>
        <begin position="819"/>
        <end position="839"/>
    </location>
</feature>
<dbReference type="Pfam" id="PF12733">
    <property type="entry name" value="Cadherin-like"/>
    <property type="match status" value="1"/>
</dbReference>
<dbReference type="GO" id="GO:0016985">
    <property type="term" value="F:mannan endo-1,4-beta-mannosidase activity"/>
    <property type="evidence" value="ECO:0007669"/>
    <property type="project" value="InterPro"/>
</dbReference>
<evidence type="ECO:0000256" key="11">
    <source>
        <dbReference type="SAM" id="Phobius"/>
    </source>
</evidence>
<gene>
    <name evidence="15" type="ORF">DLJ74_19660</name>
</gene>
<dbReference type="InterPro" id="IPR019931">
    <property type="entry name" value="LPXTG_anchor"/>
</dbReference>
<keyword evidence="11" id="KW-0472">Membrane</keyword>
<feature type="compositionally biased region" description="Basic and acidic residues" evidence="10">
    <location>
        <begin position="763"/>
        <end position="776"/>
    </location>
</feature>
<proteinExistence type="inferred from homology"/>
<protein>
    <recommendedName>
        <fullName evidence="17">Beta-mannanase</fullName>
    </recommendedName>
</protein>
<evidence type="ECO:0000256" key="6">
    <source>
        <dbReference type="ARBA" id="ARBA00022801"/>
    </source>
</evidence>
<dbReference type="Pfam" id="PF00746">
    <property type="entry name" value="Gram_pos_anchor"/>
    <property type="match status" value="1"/>
</dbReference>
<dbReference type="InterPro" id="IPR025883">
    <property type="entry name" value="Cadherin-like_domain"/>
</dbReference>
<feature type="domain" description="Gram-positive cocci surface proteins LPxTG" evidence="12">
    <location>
        <begin position="812"/>
        <end position="845"/>
    </location>
</feature>
<keyword evidence="7" id="KW-0572">Peptidoglycan-anchor</keyword>
<evidence type="ECO:0000256" key="7">
    <source>
        <dbReference type="ARBA" id="ARBA00023088"/>
    </source>
</evidence>
<feature type="domain" description="CBM6" evidence="13">
    <location>
        <begin position="41"/>
        <end position="158"/>
    </location>
</feature>
<feature type="domain" description="GH26" evidence="14">
    <location>
        <begin position="179"/>
        <end position="476"/>
    </location>
</feature>
<evidence type="ECO:0000259" key="14">
    <source>
        <dbReference type="PROSITE" id="PS51764"/>
    </source>
</evidence>
<feature type="active site" description="Proton donor" evidence="9">
    <location>
        <position position="335"/>
    </location>
</feature>
<dbReference type="InterPro" id="IPR000805">
    <property type="entry name" value="Glyco_hydro_26"/>
</dbReference>
<dbReference type="Gene3D" id="3.20.20.80">
    <property type="entry name" value="Glycosidases"/>
    <property type="match status" value="1"/>
</dbReference>